<dbReference type="FunFam" id="3.40.30.10:FF:000001">
    <property type="entry name" value="Thioredoxin"/>
    <property type="match status" value="1"/>
</dbReference>
<reference evidence="12 13" key="2">
    <citation type="journal article" date="2011" name="Stand. Genomic Sci.">
        <title>Complete genome sequence of Mahella australiensis type strain (50-1 BON).</title>
        <authorList>
            <person name="Sikorski J."/>
            <person name="Teshima H."/>
            <person name="Nolan M."/>
            <person name="Lucas S."/>
            <person name="Hammon N."/>
            <person name="Deshpande S."/>
            <person name="Cheng J.F."/>
            <person name="Pitluck S."/>
            <person name="Liolios K."/>
            <person name="Pagani I."/>
            <person name="Ivanova N."/>
            <person name="Huntemann M."/>
            <person name="Mavromatis K."/>
            <person name="Ovchinikova G."/>
            <person name="Pati A."/>
            <person name="Tapia R."/>
            <person name="Han C."/>
            <person name="Goodwin L."/>
            <person name="Chen A."/>
            <person name="Palaniappan K."/>
            <person name="Land M."/>
            <person name="Hauser L."/>
            <person name="Ngatchou-Djao O.D."/>
            <person name="Rohde M."/>
            <person name="Pukall R."/>
            <person name="Spring S."/>
            <person name="Abt B."/>
            <person name="Goker M."/>
            <person name="Detter J.C."/>
            <person name="Woyke T."/>
            <person name="Bristow J."/>
            <person name="Markowitz V."/>
            <person name="Hugenholtz P."/>
            <person name="Eisen J.A."/>
            <person name="Kyrpides N.C."/>
            <person name="Klenk H.P."/>
            <person name="Lapidus A."/>
        </authorList>
    </citation>
    <scope>NUCLEOTIDE SEQUENCE [LARGE SCALE GENOMIC DNA]</scope>
    <source>
        <strain evidence="13">DSM 15567 / CIP 107919 / 50-1 BON</strain>
    </source>
</reference>
<dbReference type="PANTHER" id="PTHR45663:SF11">
    <property type="entry name" value="GEO12009P1"/>
    <property type="match status" value="1"/>
</dbReference>
<dbReference type="PANTHER" id="PTHR45663">
    <property type="entry name" value="GEO12009P1"/>
    <property type="match status" value="1"/>
</dbReference>
<evidence type="ECO:0000313" key="13">
    <source>
        <dbReference type="Proteomes" id="UP000008457"/>
    </source>
</evidence>
<keyword evidence="6 10" id="KW-0676">Redox-active center</keyword>
<dbReference type="STRING" id="697281.Mahau_0274"/>
<feature type="active site" description="Nucleophile" evidence="9">
    <location>
        <position position="32"/>
    </location>
</feature>
<dbReference type="InterPro" id="IPR013766">
    <property type="entry name" value="Thioredoxin_domain"/>
</dbReference>
<dbReference type="PRINTS" id="PR00421">
    <property type="entry name" value="THIOREDOXIN"/>
</dbReference>
<evidence type="ECO:0000256" key="6">
    <source>
        <dbReference type="ARBA" id="ARBA00023284"/>
    </source>
</evidence>
<sequence>MAKVIEVTDTNFSKEVLQSDKPVLVDFWAPWCGPCRMMAPIIEEIAEENDDFKVAKLNVDENPLIASTYRIMSIPTLGIFKGGRMVDQIVGVTPKQRVVNAVKALV</sequence>
<evidence type="ECO:0000256" key="7">
    <source>
        <dbReference type="NCBIfam" id="TIGR01068"/>
    </source>
</evidence>
<dbReference type="GO" id="GO:0045454">
    <property type="term" value="P:cell redox homeostasis"/>
    <property type="evidence" value="ECO:0007669"/>
    <property type="project" value="TreeGrafter"/>
</dbReference>
<evidence type="ECO:0000259" key="11">
    <source>
        <dbReference type="PROSITE" id="PS51352"/>
    </source>
</evidence>
<evidence type="ECO:0000256" key="8">
    <source>
        <dbReference type="PIRNR" id="PIRNR000077"/>
    </source>
</evidence>
<dbReference type="eggNOG" id="COG3118">
    <property type="taxonomic scope" value="Bacteria"/>
</dbReference>
<keyword evidence="13" id="KW-1185">Reference proteome</keyword>
<evidence type="ECO:0000256" key="4">
    <source>
        <dbReference type="ARBA" id="ARBA00022982"/>
    </source>
</evidence>
<dbReference type="PIRSF" id="PIRSF000077">
    <property type="entry name" value="Thioredoxin"/>
    <property type="match status" value="1"/>
</dbReference>
<dbReference type="NCBIfam" id="TIGR01068">
    <property type="entry name" value="thioredoxin"/>
    <property type="match status" value="1"/>
</dbReference>
<comment type="similarity">
    <text evidence="1 8">Belongs to the thioredoxin family.</text>
</comment>
<dbReference type="KEGG" id="mas:Mahau_0274"/>
<dbReference type="PROSITE" id="PS51352">
    <property type="entry name" value="THIOREDOXIN_2"/>
    <property type="match status" value="1"/>
</dbReference>
<evidence type="ECO:0000256" key="1">
    <source>
        <dbReference type="ARBA" id="ARBA00008987"/>
    </source>
</evidence>
<dbReference type="Pfam" id="PF00085">
    <property type="entry name" value="Thioredoxin"/>
    <property type="match status" value="1"/>
</dbReference>
<dbReference type="InterPro" id="IPR017937">
    <property type="entry name" value="Thioredoxin_CS"/>
</dbReference>
<dbReference type="InterPro" id="IPR036249">
    <property type="entry name" value="Thioredoxin-like_sf"/>
</dbReference>
<dbReference type="GO" id="GO:0015035">
    <property type="term" value="F:protein-disulfide reductase activity"/>
    <property type="evidence" value="ECO:0007669"/>
    <property type="project" value="UniProtKB-UniRule"/>
</dbReference>
<proteinExistence type="inferred from homology"/>
<reference evidence="13" key="1">
    <citation type="submission" date="2010-11" db="EMBL/GenBank/DDBJ databases">
        <title>The complete genome of Mahella australiensis DSM 15567.</title>
        <authorList>
            <consortium name="US DOE Joint Genome Institute (JGI-PGF)"/>
            <person name="Lucas S."/>
            <person name="Copeland A."/>
            <person name="Lapidus A."/>
            <person name="Bruce D."/>
            <person name="Goodwin L."/>
            <person name="Pitluck S."/>
            <person name="Kyrpides N."/>
            <person name="Mavromatis K."/>
            <person name="Pagani I."/>
            <person name="Ivanova N."/>
            <person name="Teshima H."/>
            <person name="Brettin T."/>
            <person name="Detter J.C."/>
            <person name="Han C."/>
            <person name="Tapia R."/>
            <person name="Land M."/>
            <person name="Hauser L."/>
            <person name="Markowitz V."/>
            <person name="Cheng J.-F."/>
            <person name="Hugenholtz P."/>
            <person name="Woyke T."/>
            <person name="Wu D."/>
            <person name="Spring S."/>
            <person name="Pukall R."/>
            <person name="Steenblock K."/>
            <person name="Schneider S."/>
            <person name="Klenk H.-P."/>
            <person name="Eisen J.A."/>
        </authorList>
    </citation>
    <scope>NUCLEOTIDE SEQUENCE [LARGE SCALE GENOMIC DNA]</scope>
    <source>
        <strain evidence="13">DSM 15567 / CIP 107919 / 50-1 BON</strain>
    </source>
</reference>
<accession>F3ZX42</accession>
<dbReference type="SUPFAM" id="SSF52833">
    <property type="entry name" value="Thioredoxin-like"/>
    <property type="match status" value="1"/>
</dbReference>
<keyword evidence="4" id="KW-0249">Electron transport</keyword>
<keyword evidence="3" id="KW-0813">Transport</keyword>
<dbReference type="CDD" id="cd02947">
    <property type="entry name" value="TRX_family"/>
    <property type="match status" value="1"/>
</dbReference>
<dbReference type="GO" id="GO:0005829">
    <property type="term" value="C:cytosol"/>
    <property type="evidence" value="ECO:0007669"/>
    <property type="project" value="TreeGrafter"/>
</dbReference>
<evidence type="ECO:0000256" key="10">
    <source>
        <dbReference type="PIRSR" id="PIRSR000077-4"/>
    </source>
</evidence>
<gene>
    <name evidence="12" type="ordered locus">Mahau_0274</name>
</gene>
<evidence type="ECO:0000256" key="9">
    <source>
        <dbReference type="PIRSR" id="PIRSR000077-1"/>
    </source>
</evidence>
<protein>
    <recommendedName>
        <fullName evidence="2 7">Thioredoxin</fullName>
    </recommendedName>
</protein>
<evidence type="ECO:0000256" key="2">
    <source>
        <dbReference type="ARBA" id="ARBA00020570"/>
    </source>
</evidence>
<evidence type="ECO:0000256" key="5">
    <source>
        <dbReference type="ARBA" id="ARBA00023157"/>
    </source>
</evidence>
<feature type="active site" description="Nucleophile" evidence="9">
    <location>
        <position position="35"/>
    </location>
</feature>
<evidence type="ECO:0000256" key="3">
    <source>
        <dbReference type="ARBA" id="ARBA00022448"/>
    </source>
</evidence>
<dbReference type="EMBL" id="CP002360">
    <property type="protein sequence ID" value="AEE95491.1"/>
    <property type="molecule type" value="Genomic_DNA"/>
</dbReference>
<dbReference type="OrthoDB" id="9790390at2"/>
<feature type="domain" description="Thioredoxin" evidence="11">
    <location>
        <begin position="1"/>
        <end position="106"/>
    </location>
</feature>
<feature type="site" description="Deprotonates C-terminal active site Cys" evidence="9">
    <location>
        <position position="26"/>
    </location>
</feature>
<feature type="disulfide bond" description="Redox-active" evidence="10">
    <location>
        <begin position="32"/>
        <end position="35"/>
    </location>
</feature>
<organism evidence="12 13">
    <name type="scientific">Mahella australiensis (strain DSM 15567 / CIP 107919 / 50-1 BON)</name>
    <dbReference type="NCBI Taxonomy" id="697281"/>
    <lineage>
        <taxon>Bacteria</taxon>
        <taxon>Bacillati</taxon>
        <taxon>Bacillota</taxon>
        <taxon>Clostridia</taxon>
        <taxon>Thermoanaerobacterales</taxon>
        <taxon>Thermoanaerobacterales Family IV. Incertae Sedis</taxon>
        <taxon>Mahella</taxon>
    </lineage>
</organism>
<dbReference type="PROSITE" id="PS00194">
    <property type="entry name" value="THIOREDOXIN_1"/>
    <property type="match status" value="1"/>
</dbReference>
<feature type="site" description="Contributes to redox potential value" evidence="9">
    <location>
        <position position="33"/>
    </location>
</feature>
<dbReference type="RefSeq" id="WP_013779924.1">
    <property type="nucleotide sequence ID" value="NC_015520.1"/>
</dbReference>
<feature type="site" description="Contributes to redox potential value" evidence="9">
    <location>
        <position position="34"/>
    </location>
</feature>
<dbReference type="InterPro" id="IPR005746">
    <property type="entry name" value="Thioredoxin"/>
</dbReference>
<dbReference type="AlphaFoldDB" id="F3ZX42"/>
<name>F3ZX42_MAHA5</name>
<dbReference type="Gene3D" id="3.40.30.10">
    <property type="entry name" value="Glutaredoxin"/>
    <property type="match status" value="1"/>
</dbReference>
<dbReference type="HOGENOM" id="CLU_090389_10_2_9"/>
<dbReference type="Proteomes" id="UP000008457">
    <property type="component" value="Chromosome"/>
</dbReference>
<keyword evidence="5 10" id="KW-1015">Disulfide bond</keyword>
<evidence type="ECO:0000313" key="12">
    <source>
        <dbReference type="EMBL" id="AEE95491.1"/>
    </source>
</evidence>